<evidence type="ECO:0008006" key="4">
    <source>
        <dbReference type="Google" id="ProtNLM"/>
    </source>
</evidence>
<name>A0A7S2SF12_9STRA</name>
<dbReference type="PANTHER" id="PTHR47698:SF2">
    <property type="entry name" value="FATTY-ACID-BINDING PROTEIN 3, CHLOROPLASTIC"/>
    <property type="match status" value="1"/>
</dbReference>
<dbReference type="SUPFAM" id="SSF54626">
    <property type="entry name" value="Chalcone isomerase"/>
    <property type="match status" value="1"/>
</dbReference>
<evidence type="ECO:0000256" key="1">
    <source>
        <dbReference type="SAM" id="MobiDB-lite"/>
    </source>
</evidence>
<gene>
    <name evidence="3" type="ORF">QSP1433_LOCUS12866</name>
</gene>
<accession>A0A7S2SF12</accession>
<evidence type="ECO:0000313" key="3">
    <source>
        <dbReference type="EMBL" id="CAD9696479.1"/>
    </source>
</evidence>
<dbReference type="PANTHER" id="PTHR47698">
    <property type="entry name" value="FATTY-ACID-BINDING PROTEIN 3, CHLOROPLASTIC"/>
    <property type="match status" value="1"/>
</dbReference>
<dbReference type="GO" id="GO:0016872">
    <property type="term" value="F:intramolecular lyase activity"/>
    <property type="evidence" value="ECO:0007669"/>
    <property type="project" value="InterPro"/>
</dbReference>
<keyword evidence="2" id="KW-0472">Membrane</keyword>
<keyword evidence="2" id="KW-0812">Transmembrane</keyword>
<dbReference type="EMBL" id="HBHK01020266">
    <property type="protein sequence ID" value="CAD9696479.1"/>
    <property type="molecule type" value="Transcribed_RNA"/>
</dbReference>
<protein>
    <recommendedName>
        <fullName evidence="4">Chalcone isomerase domain-containing protein</fullName>
    </recommendedName>
</protein>
<dbReference type="Gene3D" id="3.50.70.10">
    <property type="match status" value="1"/>
</dbReference>
<dbReference type="AlphaFoldDB" id="A0A7S2SF12"/>
<dbReference type="InterPro" id="IPR036298">
    <property type="entry name" value="Chalcone_isomerase_sf"/>
</dbReference>
<feature type="region of interest" description="Disordered" evidence="1">
    <location>
        <begin position="35"/>
        <end position="59"/>
    </location>
</feature>
<feature type="transmembrane region" description="Helical" evidence="2">
    <location>
        <begin position="77"/>
        <end position="97"/>
    </location>
</feature>
<keyword evidence="2" id="KW-1133">Transmembrane helix</keyword>
<organism evidence="3">
    <name type="scientific">Mucochytrium quahogii</name>
    <dbReference type="NCBI Taxonomy" id="96639"/>
    <lineage>
        <taxon>Eukaryota</taxon>
        <taxon>Sar</taxon>
        <taxon>Stramenopiles</taxon>
        <taxon>Bigyra</taxon>
        <taxon>Labyrinthulomycetes</taxon>
        <taxon>Thraustochytrida</taxon>
        <taxon>Thraustochytriidae</taxon>
        <taxon>Mucochytrium</taxon>
    </lineage>
</organism>
<evidence type="ECO:0000256" key="2">
    <source>
        <dbReference type="SAM" id="Phobius"/>
    </source>
</evidence>
<proteinExistence type="predicted"/>
<reference evidence="3" key="1">
    <citation type="submission" date="2021-01" db="EMBL/GenBank/DDBJ databases">
        <authorList>
            <person name="Corre E."/>
            <person name="Pelletier E."/>
            <person name="Niang G."/>
            <person name="Scheremetjew M."/>
            <person name="Finn R."/>
            <person name="Kale V."/>
            <person name="Holt S."/>
            <person name="Cochrane G."/>
            <person name="Meng A."/>
            <person name="Brown T."/>
            <person name="Cohen L."/>
        </authorList>
    </citation>
    <scope>NUCLEOTIDE SEQUENCE</scope>
    <source>
        <strain evidence="3">NY070348D</strain>
    </source>
</reference>
<sequence>MMLSSGRLVSFGSLLGRRGTLGRRYLCVKGGNVSGSVKGGKSAPTTGSGAGSKARPERKQEYMGTFQRSNVDRFPKVIIMAMAIGVAGGTLSVITFFSDMANMEEGDNFSDSLLFVTEPVTHTKFPLTLNGYAFHDSTHWLVTSSVRCMLNLCAFEKARAYSYAVYFSSEAALACKDAKTEQDIVDKVLPKAICSIEAESASDDSDLPAFIPAKKFQGQKNGYVFKMDNSNGGLGYHKDEYATVAAATSMQVSYPSLVLRLVMLHDKGGDHIAHGFDRALLGRIRSAQGDSKTGTGKTALRKLNRFVEKHEWKKGTILEFTRLPEGFVDVSVDGSKVLTLRSEAFSWALFDTYLGPKGHLDATGKEQLLERTKEVALLLDE</sequence>
<dbReference type="InterPro" id="IPR016088">
    <property type="entry name" value="Chalcone_isomerase_3-sand"/>
</dbReference>